<proteinExistence type="predicted"/>
<reference evidence="1 2" key="1">
    <citation type="submission" date="2020-08" db="EMBL/GenBank/DDBJ databases">
        <title>Genomic Encyclopedia of Type Strains, Phase IV (KMG-IV): sequencing the most valuable type-strain genomes for metagenomic binning, comparative biology and taxonomic classification.</title>
        <authorList>
            <person name="Goeker M."/>
        </authorList>
    </citation>
    <scope>NUCLEOTIDE SEQUENCE [LARGE SCALE GENOMIC DNA]</scope>
    <source>
        <strain evidence="1 2">DSM 15867</strain>
    </source>
</reference>
<name>A0A7W7AM37_9SPHN</name>
<dbReference type="Proteomes" id="UP000574769">
    <property type="component" value="Unassembled WGS sequence"/>
</dbReference>
<dbReference type="AlphaFoldDB" id="A0A7W7AM37"/>
<dbReference type="EMBL" id="JACHNY010000005">
    <property type="protein sequence ID" value="MBB4618644.1"/>
    <property type="molecule type" value="Genomic_DNA"/>
</dbReference>
<evidence type="ECO:0000313" key="2">
    <source>
        <dbReference type="Proteomes" id="UP000574769"/>
    </source>
</evidence>
<evidence type="ECO:0000313" key="1">
    <source>
        <dbReference type="EMBL" id="MBB4618644.1"/>
    </source>
</evidence>
<dbReference type="RefSeq" id="WP_281392664.1">
    <property type="nucleotide sequence ID" value="NZ_JACHNY010000005.1"/>
</dbReference>
<comment type="caution">
    <text evidence="1">The sequence shown here is derived from an EMBL/GenBank/DDBJ whole genome shotgun (WGS) entry which is preliminary data.</text>
</comment>
<sequence>MLQHLHSALQAAAEKRRAFQAMSPSEKTELLFAIAAGRVRL</sequence>
<keyword evidence="2" id="KW-1185">Reference proteome</keyword>
<organism evidence="1 2">
    <name type="scientific">Sphingomonas abaci</name>
    <dbReference type="NCBI Taxonomy" id="237611"/>
    <lineage>
        <taxon>Bacteria</taxon>
        <taxon>Pseudomonadati</taxon>
        <taxon>Pseudomonadota</taxon>
        <taxon>Alphaproteobacteria</taxon>
        <taxon>Sphingomonadales</taxon>
        <taxon>Sphingomonadaceae</taxon>
        <taxon>Sphingomonas</taxon>
    </lineage>
</organism>
<gene>
    <name evidence="1" type="ORF">GGQ96_002787</name>
</gene>
<protein>
    <submittedName>
        <fullName evidence="1">Uncharacterized protein YdeI (YjbR/CyaY-like superfamily)</fullName>
    </submittedName>
</protein>
<accession>A0A7W7AM37</accession>